<evidence type="ECO:0000313" key="5">
    <source>
        <dbReference type="Proteomes" id="UP000594260"/>
    </source>
</evidence>
<dbReference type="InterPro" id="IPR016181">
    <property type="entry name" value="Acyl_CoA_acyltransferase"/>
</dbReference>
<dbReference type="OrthoDB" id="6498386at2759"/>
<dbReference type="SUPFAM" id="SSF55729">
    <property type="entry name" value="Acyl-CoA N-acyltransferases (Nat)"/>
    <property type="match status" value="1"/>
</dbReference>
<feature type="region of interest" description="Disordered" evidence="2">
    <location>
        <begin position="575"/>
        <end position="594"/>
    </location>
</feature>
<name>A0A7M7K1V0_VARDE</name>
<organism evidence="4 5">
    <name type="scientific">Varroa destructor</name>
    <name type="common">Honeybee mite</name>
    <dbReference type="NCBI Taxonomy" id="109461"/>
    <lineage>
        <taxon>Eukaryota</taxon>
        <taxon>Metazoa</taxon>
        <taxon>Ecdysozoa</taxon>
        <taxon>Arthropoda</taxon>
        <taxon>Chelicerata</taxon>
        <taxon>Arachnida</taxon>
        <taxon>Acari</taxon>
        <taxon>Parasitiformes</taxon>
        <taxon>Mesostigmata</taxon>
        <taxon>Gamasina</taxon>
        <taxon>Dermanyssoidea</taxon>
        <taxon>Varroidae</taxon>
        <taxon>Varroa</taxon>
    </lineage>
</organism>
<protein>
    <recommendedName>
        <fullName evidence="3">N-acetyltransferase domain-containing protein</fullName>
    </recommendedName>
</protein>
<feature type="compositionally biased region" description="Acidic residues" evidence="2">
    <location>
        <begin position="240"/>
        <end position="259"/>
    </location>
</feature>
<dbReference type="AlphaFoldDB" id="A0A7M7K1V0"/>
<feature type="region of interest" description="Disordered" evidence="2">
    <location>
        <begin position="238"/>
        <end position="267"/>
    </location>
</feature>
<dbReference type="GO" id="GO:0016747">
    <property type="term" value="F:acyltransferase activity, transferring groups other than amino-acyl groups"/>
    <property type="evidence" value="ECO:0007669"/>
    <property type="project" value="InterPro"/>
</dbReference>
<dbReference type="CDD" id="cd04301">
    <property type="entry name" value="NAT_SF"/>
    <property type="match status" value="1"/>
</dbReference>
<evidence type="ECO:0000256" key="1">
    <source>
        <dbReference type="SAM" id="Coils"/>
    </source>
</evidence>
<keyword evidence="5" id="KW-1185">Reference proteome</keyword>
<dbReference type="InParanoid" id="A0A7M7K1V0"/>
<evidence type="ECO:0000259" key="3">
    <source>
        <dbReference type="Pfam" id="PF00583"/>
    </source>
</evidence>
<dbReference type="EnsemblMetazoa" id="XM_022804437">
    <property type="protein sequence ID" value="XP_022660172"/>
    <property type="gene ID" value="LOC111249949"/>
</dbReference>
<proteinExistence type="predicted"/>
<feature type="compositionally biased region" description="Polar residues" evidence="2">
    <location>
        <begin position="189"/>
        <end position="208"/>
    </location>
</feature>
<dbReference type="Gene3D" id="3.40.630.30">
    <property type="match status" value="1"/>
</dbReference>
<accession>A0A7M7K1V0</accession>
<dbReference type="Proteomes" id="UP000594260">
    <property type="component" value="Unplaced"/>
</dbReference>
<dbReference type="GeneID" id="111249949"/>
<keyword evidence="1" id="KW-0175">Coiled coil</keyword>
<dbReference type="OMA" id="VWISWSS"/>
<sequence length="623" mass="68865">MMLCAPSLSSPLTGAEQLRFRGKKKGHSLLGSAIVVQFSKFFPGKWAYATAVTVDEEMTITYGDLIHSTVALLHDSLLPHLRPQQIFHQLCQERARTLIVLRDIEEAQRDLINSKSSQRLEPLNNNPETSHLHSQMMGSLRVGSIGKPWQKVVPSLSAGSDGNGLSRVASVSSPEEEAGTESDHGISVGGSSSTAPLDTTQSPIDNRQWVSWTTMNRRNKEEILNECGSICSDHPYSDICGDDSSDDDESIPEVDDEGSESNGGPQFARTLESYVKAVQQRKRERIVGVESRLVACATFSKDYRPSGAKVVVLSHIAVKRKFRRYGIGSFMLKRIKSPSLVGPYDAVTLHVRSSDVPAVQYLDVNNANVNGDTINSHPATRTHLQHTCLAASKQVAFFVKNAFSCDIILNSRFHDEEVNVKTGDILLCYLPPFDNGHSPYQHHTVRNINTAGLQQSAVISVGSSTGHLNAQVQQQNSIKAMHEEAQRWREKSLEAYQLQMSYMARLQQEVIRLHEMLGKQETTIEQLRRENSRLAGRLIKAERKTTKALIESLDKEAADFERMCSVRKISTGTAGSAPYAIIPSDTTEGPNHQQAQVQLHQPQQAQQALNHASHVTTAPVLPQ</sequence>
<evidence type="ECO:0000256" key="2">
    <source>
        <dbReference type="SAM" id="MobiDB-lite"/>
    </source>
</evidence>
<evidence type="ECO:0000313" key="4">
    <source>
        <dbReference type="EnsemblMetazoa" id="XP_022660172"/>
    </source>
</evidence>
<dbReference type="RefSeq" id="XP_022660172.1">
    <property type="nucleotide sequence ID" value="XM_022804437.1"/>
</dbReference>
<feature type="region of interest" description="Disordered" evidence="2">
    <location>
        <begin position="153"/>
        <end position="208"/>
    </location>
</feature>
<dbReference type="KEGG" id="vde:111249949"/>
<dbReference type="InterPro" id="IPR000182">
    <property type="entry name" value="GNAT_dom"/>
</dbReference>
<feature type="coiled-coil region" evidence="1">
    <location>
        <begin position="510"/>
        <end position="544"/>
    </location>
</feature>
<feature type="region of interest" description="Disordered" evidence="2">
    <location>
        <begin position="113"/>
        <end position="134"/>
    </location>
</feature>
<dbReference type="Pfam" id="PF00583">
    <property type="entry name" value="Acetyltransf_1"/>
    <property type="match status" value="1"/>
</dbReference>
<feature type="domain" description="N-acetyltransferase" evidence="3">
    <location>
        <begin position="286"/>
        <end position="360"/>
    </location>
</feature>
<reference evidence="4" key="1">
    <citation type="submission" date="2021-01" db="UniProtKB">
        <authorList>
            <consortium name="EnsemblMetazoa"/>
        </authorList>
    </citation>
    <scope>IDENTIFICATION</scope>
</reference>